<dbReference type="GO" id="GO:0016787">
    <property type="term" value="F:hydrolase activity"/>
    <property type="evidence" value="ECO:0007669"/>
    <property type="project" value="UniProtKB-KW"/>
</dbReference>
<dbReference type="PANTHER" id="PTHR21240:SF19">
    <property type="entry name" value="CATALYTIC_ HYDROLASE"/>
    <property type="match status" value="1"/>
</dbReference>
<protein>
    <submittedName>
        <fullName evidence="3">Amidohydrolase</fullName>
    </submittedName>
</protein>
<feature type="domain" description="Amidohydrolase-related" evidence="2">
    <location>
        <begin position="4"/>
        <end position="282"/>
    </location>
</feature>
<dbReference type="AlphaFoldDB" id="A0A132TX24"/>
<accession>A0A132TX24</accession>
<comment type="caution">
    <text evidence="3">The sequence shown here is derived from an EMBL/GenBank/DDBJ whole genome shotgun (WGS) entry which is preliminary data.</text>
</comment>
<dbReference type="PATRIC" id="fig|483937.3.peg.1440"/>
<keyword evidence="3" id="KW-0378">Hydrolase</keyword>
<evidence type="ECO:0000313" key="3">
    <source>
        <dbReference type="EMBL" id="KWX75908.1"/>
    </source>
</evidence>
<proteinExistence type="predicted"/>
<name>A0A132TX24_9BACL</name>
<dbReference type="Pfam" id="PF04909">
    <property type="entry name" value="Amidohydro_2"/>
    <property type="match status" value="1"/>
</dbReference>
<gene>
    <name evidence="3" type="ORF">AMQ84_16275</name>
</gene>
<sequence length="296" mass="33543">MPIIDIHIHLSDIDSFHRTASDQSKVDYTAAGLKAEFDQNDVILGIGMGVTEQTKGAFPDSGSPNPMGLDLEEGVPPFLMECVGINPNRLAGAQTQAELDRIEARMQAPEVAGIKLYAGYYHYYVHDKIYAPVYELAAKYSLPVVIHTGDTYSMNGLLKYSHPLTVDELAYQQRGVNFMICHLGDPWVMDAAEVVAKNPNVYADLSGLVVGDRPHFERFMNEPLFMDHFRRALVYCDHYEKMLFGTDWPLAPIGLYAEFIRRLVPEQHHEKVFYRNAFELFPRIGQRIAELMKESL</sequence>
<dbReference type="InterPro" id="IPR032465">
    <property type="entry name" value="ACMSD"/>
</dbReference>
<dbReference type="Proteomes" id="UP000070475">
    <property type="component" value="Unassembled WGS sequence"/>
</dbReference>
<dbReference type="EMBL" id="LIRB01000133">
    <property type="protein sequence ID" value="KWX75908.1"/>
    <property type="molecule type" value="Genomic_DNA"/>
</dbReference>
<dbReference type="PANTHER" id="PTHR21240">
    <property type="entry name" value="2-AMINO-3-CARBOXYLMUCONATE-6-SEMIALDEHYDE DECARBOXYLASE"/>
    <property type="match status" value="1"/>
</dbReference>
<dbReference type="OrthoDB" id="9771932at2"/>
<dbReference type="InterPro" id="IPR032466">
    <property type="entry name" value="Metal_Hydrolase"/>
</dbReference>
<reference evidence="3 4" key="1">
    <citation type="submission" date="2015-08" db="EMBL/GenBank/DDBJ databases">
        <title>Genomes of Paenibacillus riograndensis.</title>
        <authorList>
            <person name="Sant'Anna F.H."/>
            <person name="Souza R."/>
            <person name="Ambrosini A."/>
            <person name="Bach E."/>
            <person name="Fernandes G."/>
            <person name="Balsanelli E."/>
            <person name="Baura V.A."/>
            <person name="Pedrosa F.O."/>
            <person name="Souza E.M."/>
            <person name="Passaglia L."/>
        </authorList>
    </citation>
    <scope>NUCLEOTIDE SEQUENCE [LARGE SCALE GENOMIC DNA]</scope>
    <source>
        <strain evidence="3 4">CAS34</strain>
    </source>
</reference>
<dbReference type="Gene3D" id="3.20.20.140">
    <property type="entry name" value="Metal-dependent hydrolases"/>
    <property type="match status" value="1"/>
</dbReference>
<evidence type="ECO:0000256" key="1">
    <source>
        <dbReference type="ARBA" id="ARBA00023239"/>
    </source>
</evidence>
<keyword evidence="1" id="KW-0456">Lyase</keyword>
<dbReference type="SUPFAM" id="SSF51556">
    <property type="entry name" value="Metallo-dependent hydrolases"/>
    <property type="match status" value="1"/>
</dbReference>
<evidence type="ECO:0000259" key="2">
    <source>
        <dbReference type="Pfam" id="PF04909"/>
    </source>
</evidence>
<dbReference type="InterPro" id="IPR006680">
    <property type="entry name" value="Amidohydro-rel"/>
</dbReference>
<dbReference type="GO" id="GO:0016831">
    <property type="term" value="F:carboxy-lyase activity"/>
    <property type="evidence" value="ECO:0007669"/>
    <property type="project" value="InterPro"/>
</dbReference>
<organism evidence="3 4">
    <name type="scientific">Paenibacillus riograndensis</name>
    <dbReference type="NCBI Taxonomy" id="483937"/>
    <lineage>
        <taxon>Bacteria</taxon>
        <taxon>Bacillati</taxon>
        <taxon>Bacillota</taxon>
        <taxon>Bacilli</taxon>
        <taxon>Bacillales</taxon>
        <taxon>Paenibacillaceae</taxon>
        <taxon>Paenibacillus</taxon>
        <taxon>Paenibacillus sonchi group</taxon>
    </lineage>
</organism>
<dbReference type="RefSeq" id="WP_060861236.1">
    <property type="nucleotide sequence ID" value="NZ_LIRB01000133.1"/>
</dbReference>
<evidence type="ECO:0000313" key="4">
    <source>
        <dbReference type="Proteomes" id="UP000070475"/>
    </source>
</evidence>
<dbReference type="CDD" id="cd01292">
    <property type="entry name" value="metallo-dependent_hydrolases"/>
    <property type="match status" value="1"/>
</dbReference>
<keyword evidence="4" id="KW-1185">Reference proteome</keyword>